<feature type="compositionally biased region" description="Polar residues" evidence="1">
    <location>
        <begin position="11"/>
        <end position="20"/>
    </location>
</feature>
<dbReference type="AlphaFoldDB" id="A0A409VRP7"/>
<reference evidence="2 3" key="1">
    <citation type="journal article" date="2018" name="Evol. Lett.">
        <title>Horizontal gene cluster transfer increased hallucinogenic mushroom diversity.</title>
        <authorList>
            <person name="Reynolds H.T."/>
            <person name="Vijayakumar V."/>
            <person name="Gluck-Thaler E."/>
            <person name="Korotkin H.B."/>
            <person name="Matheny P.B."/>
            <person name="Slot J.C."/>
        </authorList>
    </citation>
    <scope>NUCLEOTIDE SEQUENCE [LARGE SCALE GENOMIC DNA]</scope>
    <source>
        <strain evidence="2 3">SRW20</strain>
    </source>
</reference>
<feature type="compositionally biased region" description="Polar residues" evidence="1">
    <location>
        <begin position="122"/>
        <end position="134"/>
    </location>
</feature>
<feature type="compositionally biased region" description="Low complexity" evidence="1">
    <location>
        <begin position="21"/>
        <end position="33"/>
    </location>
</feature>
<organism evidence="2 3">
    <name type="scientific">Gymnopilus dilepis</name>
    <dbReference type="NCBI Taxonomy" id="231916"/>
    <lineage>
        <taxon>Eukaryota</taxon>
        <taxon>Fungi</taxon>
        <taxon>Dikarya</taxon>
        <taxon>Basidiomycota</taxon>
        <taxon>Agaricomycotina</taxon>
        <taxon>Agaricomycetes</taxon>
        <taxon>Agaricomycetidae</taxon>
        <taxon>Agaricales</taxon>
        <taxon>Agaricineae</taxon>
        <taxon>Hymenogastraceae</taxon>
        <taxon>Gymnopilus</taxon>
    </lineage>
</organism>
<dbReference type="EMBL" id="NHYE01005585">
    <property type="protein sequence ID" value="PPQ68907.1"/>
    <property type="molecule type" value="Genomic_DNA"/>
</dbReference>
<feature type="compositionally biased region" description="Polar residues" evidence="1">
    <location>
        <begin position="44"/>
        <end position="56"/>
    </location>
</feature>
<feature type="compositionally biased region" description="Polar residues" evidence="1">
    <location>
        <begin position="295"/>
        <end position="313"/>
    </location>
</feature>
<dbReference type="InParanoid" id="A0A409VRP7"/>
<feature type="compositionally biased region" description="Low complexity" evidence="1">
    <location>
        <begin position="285"/>
        <end position="294"/>
    </location>
</feature>
<feature type="compositionally biased region" description="Polar residues" evidence="1">
    <location>
        <begin position="206"/>
        <end position="221"/>
    </location>
</feature>
<comment type="caution">
    <text evidence="2">The sequence shown here is derived from an EMBL/GenBank/DDBJ whole genome shotgun (WGS) entry which is preliminary data.</text>
</comment>
<gene>
    <name evidence="2" type="ORF">CVT26_001842</name>
</gene>
<feature type="region of interest" description="Disordered" evidence="1">
    <location>
        <begin position="122"/>
        <end position="146"/>
    </location>
</feature>
<name>A0A409VRP7_9AGAR</name>
<feature type="region of interest" description="Disordered" evidence="1">
    <location>
        <begin position="69"/>
        <end position="89"/>
    </location>
</feature>
<feature type="compositionally biased region" description="Polar residues" evidence="1">
    <location>
        <begin position="80"/>
        <end position="89"/>
    </location>
</feature>
<feature type="compositionally biased region" description="Basic and acidic residues" evidence="1">
    <location>
        <begin position="372"/>
        <end position="386"/>
    </location>
</feature>
<evidence type="ECO:0000256" key="1">
    <source>
        <dbReference type="SAM" id="MobiDB-lite"/>
    </source>
</evidence>
<feature type="region of interest" description="Disordered" evidence="1">
    <location>
        <begin position="193"/>
        <end position="418"/>
    </location>
</feature>
<accession>A0A409VRP7</accession>
<sequence>MHPSSLRDVTGATTSLNPQNSSSAAGTSQSRSSPPSILQGRPEQPSNSSTRSDNNNLWYDIERAQQAASSSSAMIGPTPTFYTADQHSVQSNDNQYQQWVDNFGQQPQRQQLDFSSVYQRNAHSNGVSQRNHQNPYGWADQFPSSSSMTQFAAPTVAGHHNIMPLDPMINPGSFPPQTGDMYNSTYYGFPMDEGSSGSTPGPGYHNASTPESNSHSYTNSPDPVLEQQRQQQQQQQPPPFGQQLHQARRREPQNPAGSIQSSHLLPPSTGYPPQPDQGQSTHLNPSSAKPSSPSNWVVESQSQNAPSASYQFQKQREHGGHSLARSPQSKPGKHAPPLKRPLSGPVPSAQVPPHSGSAAPAPPNLKRKRPRKADSPEQHESQHGDSDSDSDSDDGGIVVGLGAFMDSKPGKGQNRSRL</sequence>
<keyword evidence="3" id="KW-1185">Reference proteome</keyword>
<evidence type="ECO:0000313" key="3">
    <source>
        <dbReference type="Proteomes" id="UP000284706"/>
    </source>
</evidence>
<dbReference type="Proteomes" id="UP000284706">
    <property type="component" value="Unassembled WGS sequence"/>
</dbReference>
<proteinExistence type="predicted"/>
<protein>
    <submittedName>
        <fullName evidence="2">Uncharacterized protein</fullName>
    </submittedName>
</protein>
<dbReference type="OrthoDB" id="3070202at2759"/>
<evidence type="ECO:0000313" key="2">
    <source>
        <dbReference type="EMBL" id="PPQ68907.1"/>
    </source>
</evidence>
<feature type="region of interest" description="Disordered" evidence="1">
    <location>
        <begin position="1"/>
        <end position="56"/>
    </location>
</feature>
<feature type="compositionally biased region" description="Low complexity" evidence="1">
    <location>
        <begin position="227"/>
        <end position="245"/>
    </location>
</feature>